<evidence type="ECO:0000256" key="1">
    <source>
        <dbReference type="SAM" id="MobiDB-lite"/>
    </source>
</evidence>
<dbReference type="EMBL" id="VEVO01000004">
    <property type="protein sequence ID" value="KAF0042685.1"/>
    <property type="molecule type" value="Genomic_DNA"/>
</dbReference>
<gene>
    <name evidence="2" type="ORF">F2P81_004022</name>
</gene>
<dbReference type="AlphaFoldDB" id="A0A6A4TBR4"/>
<feature type="compositionally biased region" description="Low complexity" evidence="1">
    <location>
        <begin position="60"/>
        <end position="69"/>
    </location>
</feature>
<protein>
    <submittedName>
        <fullName evidence="2">Uncharacterized protein</fullName>
    </submittedName>
</protein>
<sequence length="98" mass="10697">MWSTVDVEFSPNKSSSTTFPAKIRVEQRRRTDENGIDPTSFSHFESVARRRATVGPAAPPARSAAAAASRSEKNTGEELTSVSVMEEKIEILRTTEAA</sequence>
<organism evidence="2 3">
    <name type="scientific">Scophthalmus maximus</name>
    <name type="common">Turbot</name>
    <name type="synonym">Psetta maxima</name>
    <dbReference type="NCBI Taxonomy" id="52904"/>
    <lineage>
        <taxon>Eukaryota</taxon>
        <taxon>Metazoa</taxon>
        <taxon>Chordata</taxon>
        <taxon>Craniata</taxon>
        <taxon>Vertebrata</taxon>
        <taxon>Euteleostomi</taxon>
        <taxon>Actinopterygii</taxon>
        <taxon>Neopterygii</taxon>
        <taxon>Teleostei</taxon>
        <taxon>Neoteleostei</taxon>
        <taxon>Acanthomorphata</taxon>
        <taxon>Carangaria</taxon>
        <taxon>Pleuronectiformes</taxon>
        <taxon>Pleuronectoidei</taxon>
        <taxon>Scophthalmidae</taxon>
        <taxon>Scophthalmus</taxon>
    </lineage>
</organism>
<evidence type="ECO:0000313" key="3">
    <source>
        <dbReference type="Proteomes" id="UP000438429"/>
    </source>
</evidence>
<name>A0A6A4TBR4_SCOMX</name>
<reference evidence="2 3" key="1">
    <citation type="submission" date="2019-06" db="EMBL/GenBank/DDBJ databases">
        <title>Draft genomes of female and male turbot (Scophthalmus maximus).</title>
        <authorList>
            <person name="Xu H."/>
            <person name="Xu X.-W."/>
            <person name="Shao C."/>
            <person name="Chen S."/>
        </authorList>
    </citation>
    <scope>NUCLEOTIDE SEQUENCE [LARGE SCALE GENOMIC DNA]</scope>
    <source>
        <strain evidence="2">Ysfricsl-2016a</strain>
        <tissue evidence="2">Blood</tissue>
    </source>
</reference>
<dbReference type="Proteomes" id="UP000438429">
    <property type="component" value="Unassembled WGS sequence"/>
</dbReference>
<comment type="caution">
    <text evidence="2">The sequence shown here is derived from an EMBL/GenBank/DDBJ whole genome shotgun (WGS) entry which is preliminary data.</text>
</comment>
<accession>A0A6A4TBR4</accession>
<feature type="region of interest" description="Disordered" evidence="1">
    <location>
        <begin position="53"/>
        <end position="80"/>
    </location>
</feature>
<evidence type="ECO:0000313" key="2">
    <source>
        <dbReference type="EMBL" id="KAF0042685.1"/>
    </source>
</evidence>
<proteinExistence type="predicted"/>